<dbReference type="OrthoDB" id="10522662at2759"/>
<dbReference type="Proteomes" id="UP000433483">
    <property type="component" value="Unassembled WGS sequence"/>
</dbReference>
<gene>
    <name evidence="1" type="ORF">PF005_g20663</name>
</gene>
<name>A0A6A3WKW2_9STRA</name>
<comment type="caution">
    <text evidence="1">The sequence shown here is derived from an EMBL/GenBank/DDBJ whole genome shotgun (WGS) entry which is preliminary data.</text>
</comment>
<accession>A0A6A3WKW2</accession>
<organism evidence="1 2">
    <name type="scientific">Phytophthora fragariae</name>
    <dbReference type="NCBI Taxonomy" id="53985"/>
    <lineage>
        <taxon>Eukaryota</taxon>
        <taxon>Sar</taxon>
        <taxon>Stramenopiles</taxon>
        <taxon>Oomycota</taxon>
        <taxon>Peronosporomycetes</taxon>
        <taxon>Peronosporales</taxon>
        <taxon>Peronosporaceae</taxon>
        <taxon>Phytophthora</taxon>
    </lineage>
</organism>
<evidence type="ECO:0000313" key="1">
    <source>
        <dbReference type="EMBL" id="KAE9186902.1"/>
    </source>
</evidence>
<proteinExistence type="predicted"/>
<evidence type="ECO:0000313" key="2">
    <source>
        <dbReference type="Proteomes" id="UP000433483"/>
    </source>
</evidence>
<dbReference type="EMBL" id="QXGB01001694">
    <property type="protein sequence ID" value="KAE9186902.1"/>
    <property type="molecule type" value="Genomic_DNA"/>
</dbReference>
<reference evidence="1 2" key="1">
    <citation type="submission" date="2018-08" db="EMBL/GenBank/DDBJ databases">
        <title>Genomic investigation of the strawberry pathogen Phytophthora fragariae indicates pathogenicity is determined by transcriptional variation in three key races.</title>
        <authorList>
            <person name="Adams T.M."/>
            <person name="Armitage A.D."/>
            <person name="Sobczyk M.K."/>
            <person name="Bates H.J."/>
            <person name="Dunwell J.M."/>
            <person name="Nellist C.F."/>
            <person name="Harrison R.J."/>
        </authorList>
    </citation>
    <scope>NUCLEOTIDE SEQUENCE [LARGE SCALE GENOMIC DNA]</scope>
    <source>
        <strain evidence="1 2">NOV-27</strain>
    </source>
</reference>
<dbReference type="AlphaFoldDB" id="A0A6A3WKW2"/>
<keyword evidence="2" id="KW-1185">Reference proteome</keyword>
<protein>
    <submittedName>
        <fullName evidence="1">Uncharacterized protein</fullName>
    </submittedName>
</protein>
<sequence length="143" mass="15326">MLPVATSEESSGSENVSMMMNVGGSVAEVPVVNAYIAADTSDRQNPTVASKLPRAVQCAQSLISGGSSVAARWRQRRREVEVAAAQAILAAERHAERAKVLRILVKRTIEELRAVPGAGDGQRPREEAAIAVAAVRRAEQQRR</sequence>